<comment type="similarity">
    <text evidence="1 5">Belongs to the flavin oxidoreductase frp family.</text>
</comment>
<gene>
    <name evidence="7" type="ORF">H8707_13195</name>
</gene>
<dbReference type="PANTHER" id="PTHR43425:SF2">
    <property type="entry name" value="OXYGEN-INSENSITIVE NADPH NITROREDUCTASE"/>
    <property type="match status" value="1"/>
</dbReference>
<dbReference type="PANTHER" id="PTHR43425">
    <property type="entry name" value="OXYGEN-INSENSITIVE NADPH NITROREDUCTASE"/>
    <property type="match status" value="1"/>
</dbReference>
<dbReference type="Proteomes" id="UP000601171">
    <property type="component" value="Unassembled WGS sequence"/>
</dbReference>
<dbReference type="CDD" id="cd02146">
    <property type="entry name" value="NfsA-like"/>
    <property type="match status" value="1"/>
</dbReference>
<accession>A0A926IL42</accession>
<evidence type="ECO:0000256" key="5">
    <source>
        <dbReference type="PIRNR" id="PIRNR005426"/>
    </source>
</evidence>
<keyword evidence="2 5" id="KW-0285">Flavoprotein</keyword>
<dbReference type="SUPFAM" id="SSF55469">
    <property type="entry name" value="FMN-dependent nitroreductase-like"/>
    <property type="match status" value="1"/>
</dbReference>
<reference evidence="7" key="1">
    <citation type="submission" date="2020-08" db="EMBL/GenBank/DDBJ databases">
        <title>Genome public.</title>
        <authorList>
            <person name="Liu C."/>
            <person name="Sun Q."/>
        </authorList>
    </citation>
    <scope>NUCLEOTIDE SEQUENCE</scope>
    <source>
        <strain evidence="7">BX21</strain>
    </source>
</reference>
<dbReference type="InterPro" id="IPR029479">
    <property type="entry name" value="Nitroreductase"/>
</dbReference>
<keyword evidence="8" id="KW-1185">Reference proteome</keyword>
<evidence type="ECO:0000256" key="1">
    <source>
        <dbReference type="ARBA" id="ARBA00008366"/>
    </source>
</evidence>
<keyword evidence="3 5" id="KW-0288">FMN</keyword>
<dbReference type="PIRSF" id="PIRSF005426">
    <property type="entry name" value="Frp"/>
    <property type="match status" value="1"/>
</dbReference>
<protein>
    <submittedName>
        <fullName evidence="7">NADPH-dependent oxidoreductase</fullName>
    </submittedName>
</protein>
<organism evidence="7 8">
    <name type="scientific">Paratissierella segnis</name>
    <dbReference type="NCBI Taxonomy" id="2763679"/>
    <lineage>
        <taxon>Bacteria</taxon>
        <taxon>Bacillati</taxon>
        <taxon>Bacillota</taxon>
        <taxon>Tissierellia</taxon>
        <taxon>Tissierellales</taxon>
        <taxon>Tissierellaceae</taxon>
        <taxon>Paratissierella</taxon>
    </lineage>
</organism>
<evidence type="ECO:0000259" key="6">
    <source>
        <dbReference type="Pfam" id="PF00881"/>
    </source>
</evidence>
<dbReference type="Gene3D" id="3.40.109.10">
    <property type="entry name" value="NADH Oxidase"/>
    <property type="match status" value="1"/>
</dbReference>
<evidence type="ECO:0000256" key="2">
    <source>
        <dbReference type="ARBA" id="ARBA00022630"/>
    </source>
</evidence>
<comment type="caution">
    <text evidence="7">The sequence shown here is derived from an EMBL/GenBank/DDBJ whole genome shotgun (WGS) entry which is preliminary data.</text>
</comment>
<evidence type="ECO:0000256" key="3">
    <source>
        <dbReference type="ARBA" id="ARBA00022643"/>
    </source>
</evidence>
<keyword evidence="4 5" id="KW-0560">Oxidoreductase</keyword>
<evidence type="ECO:0000313" key="8">
    <source>
        <dbReference type="Proteomes" id="UP000601171"/>
    </source>
</evidence>
<dbReference type="GO" id="GO:0016491">
    <property type="term" value="F:oxidoreductase activity"/>
    <property type="evidence" value="ECO:0007669"/>
    <property type="project" value="UniProtKB-UniRule"/>
</dbReference>
<dbReference type="EMBL" id="JACRTG010000030">
    <property type="protein sequence ID" value="MBC8589171.1"/>
    <property type="molecule type" value="Genomic_DNA"/>
</dbReference>
<dbReference type="InterPro" id="IPR000415">
    <property type="entry name" value="Nitroreductase-like"/>
</dbReference>
<evidence type="ECO:0000313" key="7">
    <source>
        <dbReference type="EMBL" id="MBC8589171.1"/>
    </source>
</evidence>
<feature type="domain" description="Nitroreductase" evidence="6">
    <location>
        <begin position="12"/>
        <end position="164"/>
    </location>
</feature>
<name>A0A926IL42_9FIRM</name>
<sequence length="252" mass="29105">MPNNMIKKQLNHRTIREFKDMEVPDEIYNTLLEVARRTATSIGMQQSSIIRVTDSDLKVKISKICNQEYVARAPILLIFIVDTYRNHQIALEQGIDSKNSSDMDRFFQGFTDAALSAQNIVNAAESMDLGAVYLGSVLNDVWKLCDLLELPQYTFPVIGLGIGYPNQDPQLKPRMDVKLRAFENHYEKMDNYMEKINDYDKQMQTYYDLRDDNKAMDKFSQQVVDRLTNVSIKRQDIVNAIVSQGFDLKLKE</sequence>
<dbReference type="InterPro" id="IPR016446">
    <property type="entry name" value="Flavin_OxRdtase_Frp"/>
</dbReference>
<dbReference type="Pfam" id="PF00881">
    <property type="entry name" value="Nitroreductase"/>
    <property type="match status" value="1"/>
</dbReference>
<dbReference type="RefSeq" id="WP_262430631.1">
    <property type="nucleotide sequence ID" value="NZ_JACRTG010000030.1"/>
</dbReference>
<evidence type="ECO:0000256" key="4">
    <source>
        <dbReference type="ARBA" id="ARBA00023002"/>
    </source>
</evidence>
<proteinExistence type="inferred from homology"/>
<keyword evidence="5" id="KW-0521">NADP</keyword>
<dbReference type="AlphaFoldDB" id="A0A926IL42"/>